<evidence type="ECO:0000313" key="4">
    <source>
        <dbReference type="Proteomes" id="UP000012174"/>
    </source>
</evidence>
<dbReference type="OrthoDB" id="566138at2759"/>
<dbReference type="AlphaFoldDB" id="M7T0B9"/>
<feature type="region of interest" description="Disordered" evidence="1">
    <location>
        <begin position="166"/>
        <end position="197"/>
    </location>
</feature>
<dbReference type="OMA" id="PMKRCWD"/>
<evidence type="ECO:0000259" key="2">
    <source>
        <dbReference type="Pfam" id="PF01425"/>
    </source>
</evidence>
<sequence length="576" mass="62432">MDTAQISAQRTPSQLRQDPPGQDDVPKQLKVQNLNEWALYEVTVSQLQAHYAEGHFTAIEYTRFCLDRIHVINPYIEAVIETNPDALLIAKRLDDERRGGKIRGPLHGVPILIKDNIATKDSMQTTAGSWALLGSLVPKDAFVISRLRDAGAVLLGKANLSEWASARSKNDSTGYSPRGGQARNPFNLRKTPHGSSSGSAVAVSANVVPLALGTETDSSIIGPASMNGVVGIKPTVGLTSRSGVIPISEHMDTVGPFARTVADAVAALDAIACRDDEDEYTMAPDRKQEGSYLSYVSTAEALRGARFGLPMKRCWDKVPPGCKRVASRVLDAIRGAGAEIFEVDFPSVEERVNEEGTWDWEHGEPAKSEFTVAKVDAYNGINAYLRSLRQTPMRSIEDVIKYNRENAGTEGGVPGVAPAYPDGQDNFLEIAATKGVRDATYRSALGHTRRQTRENGIDAALNDNFREGISVADGSSDSRATMATPKALDALLFCDRRGIGQQYAAQAGYPIICIPIGVDDGGIPVSLSVQHTAWREADLVKWASAIEDLWNGENGWRATPTFRNLHAKNIPLELVD</sequence>
<protein>
    <submittedName>
        <fullName evidence="3">Putative amidase family protein</fullName>
    </submittedName>
</protein>
<keyword evidence="4" id="KW-1185">Reference proteome</keyword>
<dbReference type="STRING" id="1287681.M7T0B9"/>
<feature type="compositionally biased region" description="Polar residues" evidence="1">
    <location>
        <begin position="1"/>
        <end position="16"/>
    </location>
</feature>
<evidence type="ECO:0000313" key="3">
    <source>
        <dbReference type="EMBL" id="EMR70258.1"/>
    </source>
</evidence>
<evidence type="ECO:0000256" key="1">
    <source>
        <dbReference type="SAM" id="MobiDB-lite"/>
    </source>
</evidence>
<organism evidence="3 4">
    <name type="scientific">Eutypa lata (strain UCR-EL1)</name>
    <name type="common">Grapevine dieback disease fungus</name>
    <name type="synonym">Eutypa armeniacae</name>
    <dbReference type="NCBI Taxonomy" id="1287681"/>
    <lineage>
        <taxon>Eukaryota</taxon>
        <taxon>Fungi</taxon>
        <taxon>Dikarya</taxon>
        <taxon>Ascomycota</taxon>
        <taxon>Pezizomycotina</taxon>
        <taxon>Sordariomycetes</taxon>
        <taxon>Xylariomycetidae</taxon>
        <taxon>Xylariales</taxon>
        <taxon>Diatrypaceae</taxon>
        <taxon>Eutypa</taxon>
    </lineage>
</organism>
<accession>M7T0B9</accession>
<dbReference type="EMBL" id="KB705900">
    <property type="protein sequence ID" value="EMR70258.1"/>
    <property type="molecule type" value="Genomic_DNA"/>
</dbReference>
<dbReference type="eggNOG" id="KOG1211">
    <property type="taxonomic scope" value="Eukaryota"/>
</dbReference>
<dbReference type="InterPro" id="IPR023631">
    <property type="entry name" value="Amidase_dom"/>
</dbReference>
<name>M7T0B9_EUTLA</name>
<dbReference type="HOGENOM" id="CLU_009600_14_4_1"/>
<feature type="region of interest" description="Disordered" evidence="1">
    <location>
        <begin position="1"/>
        <end position="25"/>
    </location>
</feature>
<dbReference type="SUPFAM" id="SSF75304">
    <property type="entry name" value="Amidase signature (AS) enzymes"/>
    <property type="match status" value="1"/>
</dbReference>
<dbReference type="KEGG" id="ela:UCREL1_2701"/>
<dbReference type="PANTHER" id="PTHR42678">
    <property type="entry name" value="AMIDASE"/>
    <property type="match status" value="1"/>
</dbReference>
<dbReference type="Proteomes" id="UP000012174">
    <property type="component" value="Unassembled WGS sequence"/>
</dbReference>
<proteinExistence type="predicted"/>
<dbReference type="InterPro" id="IPR036928">
    <property type="entry name" value="AS_sf"/>
</dbReference>
<dbReference type="Pfam" id="PF01425">
    <property type="entry name" value="Amidase"/>
    <property type="match status" value="1"/>
</dbReference>
<dbReference type="Gene3D" id="3.90.1300.10">
    <property type="entry name" value="Amidase signature (AS) domain"/>
    <property type="match status" value="1"/>
</dbReference>
<feature type="domain" description="Amidase" evidence="2">
    <location>
        <begin position="60"/>
        <end position="355"/>
    </location>
</feature>
<dbReference type="PANTHER" id="PTHR42678:SF37">
    <property type="entry name" value="AMIDASE C869.01-RELATED"/>
    <property type="match status" value="1"/>
</dbReference>
<gene>
    <name evidence="3" type="ORF">UCREL1_2701</name>
</gene>
<reference evidence="4" key="1">
    <citation type="journal article" date="2013" name="Genome Announc.">
        <title>Draft genome sequence of the grapevine dieback fungus Eutypa lata UCR-EL1.</title>
        <authorList>
            <person name="Blanco-Ulate B."/>
            <person name="Rolshausen P.E."/>
            <person name="Cantu D."/>
        </authorList>
    </citation>
    <scope>NUCLEOTIDE SEQUENCE [LARGE SCALE GENOMIC DNA]</scope>
    <source>
        <strain evidence="4">UCR-EL1</strain>
    </source>
</reference>